<dbReference type="PANTHER" id="PTHR14379:SF28">
    <property type="entry name" value="EMB|CAB71865.1-RELATED"/>
    <property type="match status" value="1"/>
</dbReference>
<evidence type="ECO:0000313" key="1">
    <source>
        <dbReference type="EMBL" id="ESQ47564.1"/>
    </source>
</evidence>
<sequence length="167" mass="18648">MTTLIISAETFVLWDTQDCPLPAGLDALDVTKNIESFLREKGFHGDVSLMPYLSVNNTSMGGYSGFGLSFVDEDCSGLTWSCDSRRHRALNLVLILGDIDLMAHGLLRAIHFLKSRFNYNVILTQPQKASGHYLIHSGFAQAYQLEKSLSTRLKKYLSTKSKKEALD</sequence>
<dbReference type="PANTHER" id="PTHR14379">
    <property type="entry name" value="LIMKAIN B LKAP"/>
    <property type="match status" value="1"/>
</dbReference>
<keyword evidence="2" id="KW-1185">Reference proteome</keyword>
<dbReference type="KEGG" id="eus:EUTSA_v10022386mg"/>
<reference evidence="1 2" key="1">
    <citation type="journal article" date="2013" name="Front. Plant Sci.">
        <title>The Reference Genome of the Halophytic Plant Eutrema salsugineum.</title>
        <authorList>
            <person name="Yang R."/>
            <person name="Jarvis D.E."/>
            <person name="Chen H."/>
            <person name="Beilstein M.A."/>
            <person name="Grimwood J."/>
            <person name="Jenkins J."/>
            <person name="Shu S."/>
            <person name="Prochnik S."/>
            <person name="Xin M."/>
            <person name="Ma C."/>
            <person name="Schmutz J."/>
            <person name="Wing R.A."/>
            <person name="Mitchell-Olds T."/>
            <person name="Schumaker K.S."/>
            <person name="Wang X."/>
        </authorList>
    </citation>
    <scope>NUCLEOTIDE SEQUENCE [LARGE SCALE GENOMIC DNA]</scope>
</reference>
<dbReference type="Gramene" id="ESQ47564">
    <property type="protein sequence ID" value="ESQ47564"/>
    <property type="gene ID" value="EUTSA_v10022386mg"/>
</dbReference>
<dbReference type="GO" id="GO:0010468">
    <property type="term" value="P:regulation of gene expression"/>
    <property type="evidence" value="ECO:0007669"/>
    <property type="project" value="InterPro"/>
</dbReference>
<evidence type="ECO:0008006" key="3">
    <source>
        <dbReference type="Google" id="ProtNLM"/>
    </source>
</evidence>
<dbReference type="AlphaFoldDB" id="V4LUS9"/>
<dbReference type="EMBL" id="KI517408">
    <property type="protein sequence ID" value="ESQ47564.1"/>
    <property type="molecule type" value="Genomic_DNA"/>
</dbReference>
<gene>
    <name evidence="1" type="ORF">EUTSA_v10022386mg</name>
</gene>
<protein>
    <recommendedName>
        <fullName evidence="3">NYN domain-containing protein</fullName>
    </recommendedName>
</protein>
<evidence type="ECO:0000313" key="2">
    <source>
        <dbReference type="Proteomes" id="UP000030689"/>
    </source>
</evidence>
<dbReference type="GO" id="GO:0005777">
    <property type="term" value="C:peroxisome"/>
    <property type="evidence" value="ECO:0007669"/>
    <property type="project" value="InterPro"/>
</dbReference>
<name>V4LUS9_EUTSA</name>
<organism evidence="1 2">
    <name type="scientific">Eutrema salsugineum</name>
    <name type="common">Saltwater cress</name>
    <name type="synonym">Sisymbrium salsugineum</name>
    <dbReference type="NCBI Taxonomy" id="72664"/>
    <lineage>
        <taxon>Eukaryota</taxon>
        <taxon>Viridiplantae</taxon>
        <taxon>Streptophyta</taxon>
        <taxon>Embryophyta</taxon>
        <taxon>Tracheophyta</taxon>
        <taxon>Spermatophyta</taxon>
        <taxon>Magnoliopsida</taxon>
        <taxon>eudicotyledons</taxon>
        <taxon>Gunneridae</taxon>
        <taxon>Pentapetalae</taxon>
        <taxon>rosids</taxon>
        <taxon>malvids</taxon>
        <taxon>Brassicales</taxon>
        <taxon>Brassicaceae</taxon>
        <taxon>Eutremeae</taxon>
        <taxon>Eutrema</taxon>
    </lineage>
</organism>
<dbReference type="Proteomes" id="UP000030689">
    <property type="component" value="Unassembled WGS sequence"/>
</dbReference>
<accession>V4LUS9</accession>
<proteinExistence type="predicted"/>
<dbReference type="InterPro" id="IPR024768">
    <property type="entry name" value="Marf1"/>
</dbReference>